<dbReference type="GO" id="GO:0000976">
    <property type="term" value="F:transcription cis-regulatory region binding"/>
    <property type="evidence" value="ECO:0007669"/>
    <property type="project" value="TreeGrafter"/>
</dbReference>
<dbReference type="GO" id="GO:0003700">
    <property type="term" value="F:DNA-binding transcription factor activity"/>
    <property type="evidence" value="ECO:0007669"/>
    <property type="project" value="TreeGrafter"/>
</dbReference>
<evidence type="ECO:0000256" key="3">
    <source>
        <dbReference type="ARBA" id="ARBA00023163"/>
    </source>
</evidence>
<dbReference type="EMBL" id="CP060789">
    <property type="protein sequence ID" value="QNP55245.1"/>
    <property type="molecule type" value="Genomic_DNA"/>
</dbReference>
<dbReference type="Gene3D" id="1.10.357.10">
    <property type="entry name" value="Tetracycline Repressor, domain 2"/>
    <property type="match status" value="1"/>
</dbReference>
<dbReference type="AlphaFoldDB" id="A0A7H0H3X9"/>
<keyword evidence="3" id="KW-0804">Transcription</keyword>
<name>A0A7H0H3X9_9ACTN</name>
<reference evidence="6 7" key="1">
    <citation type="submission" date="2020-08" db="EMBL/GenBank/DDBJ databases">
        <title>Genome sequence of Tessaracoccus defluvii JCM 17540T.</title>
        <authorList>
            <person name="Hyun D.-W."/>
            <person name="Bae J.-W."/>
        </authorList>
    </citation>
    <scope>NUCLEOTIDE SEQUENCE [LARGE SCALE GENOMIC DNA]</scope>
    <source>
        <strain evidence="6 7">JCM 17540</strain>
    </source>
</reference>
<evidence type="ECO:0000259" key="5">
    <source>
        <dbReference type="PROSITE" id="PS50977"/>
    </source>
</evidence>
<dbReference type="RefSeq" id="WP_187720381.1">
    <property type="nucleotide sequence ID" value="NZ_BAABBL010000014.1"/>
</dbReference>
<gene>
    <name evidence="6" type="ORF">H9L22_13525</name>
</gene>
<organism evidence="6 7">
    <name type="scientific">Tessaracoccus defluvii</name>
    <dbReference type="NCBI Taxonomy" id="1285901"/>
    <lineage>
        <taxon>Bacteria</taxon>
        <taxon>Bacillati</taxon>
        <taxon>Actinomycetota</taxon>
        <taxon>Actinomycetes</taxon>
        <taxon>Propionibacteriales</taxon>
        <taxon>Propionibacteriaceae</taxon>
        <taxon>Tessaracoccus</taxon>
    </lineage>
</organism>
<proteinExistence type="predicted"/>
<evidence type="ECO:0000256" key="1">
    <source>
        <dbReference type="ARBA" id="ARBA00023015"/>
    </source>
</evidence>
<dbReference type="PROSITE" id="PS50977">
    <property type="entry name" value="HTH_TETR_2"/>
    <property type="match status" value="1"/>
</dbReference>
<dbReference type="Pfam" id="PF00440">
    <property type="entry name" value="TetR_N"/>
    <property type="match status" value="1"/>
</dbReference>
<accession>A0A7H0H3X9</accession>
<dbReference type="InterPro" id="IPR050109">
    <property type="entry name" value="HTH-type_TetR-like_transc_reg"/>
</dbReference>
<dbReference type="PANTHER" id="PTHR30055">
    <property type="entry name" value="HTH-TYPE TRANSCRIPTIONAL REGULATOR RUTR"/>
    <property type="match status" value="1"/>
</dbReference>
<evidence type="ECO:0000256" key="2">
    <source>
        <dbReference type="ARBA" id="ARBA00023125"/>
    </source>
</evidence>
<evidence type="ECO:0000313" key="7">
    <source>
        <dbReference type="Proteomes" id="UP000516117"/>
    </source>
</evidence>
<keyword evidence="7" id="KW-1185">Reference proteome</keyword>
<evidence type="ECO:0000256" key="4">
    <source>
        <dbReference type="PROSITE-ProRule" id="PRU00335"/>
    </source>
</evidence>
<dbReference type="PANTHER" id="PTHR30055:SF234">
    <property type="entry name" value="HTH-TYPE TRANSCRIPTIONAL REGULATOR BETI"/>
    <property type="match status" value="1"/>
</dbReference>
<feature type="domain" description="HTH tetR-type" evidence="5">
    <location>
        <begin position="14"/>
        <end position="74"/>
    </location>
</feature>
<dbReference type="Proteomes" id="UP000516117">
    <property type="component" value="Chromosome"/>
</dbReference>
<keyword evidence="1" id="KW-0805">Transcription regulation</keyword>
<keyword evidence="2 4" id="KW-0238">DNA-binding</keyword>
<dbReference type="PRINTS" id="PR00455">
    <property type="entry name" value="HTHTETR"/>
</dbReference>
<evidence type="ECO:0000313" key="6">
    <source>
        <dbReference type="EMBL" id="QNP55245.1"/>
    </source>
</evidence>
<protein>
    <submittedName>
        <fullName evidence="6">Helix-turn-helix transcriptional regulator</fullName>
    </submittedName>
</protein>
<dbReference type="KEGG" id="tdf:H9L22_13525"/>
<dbReference type="InterPro" id="IPR001647">
    <property type="entry name" value="HTH_TetR"/>
</dbReference>
<dbReference type="SUPFAM" id="SSF46689">
    <property type="entry name" value="Homeodomain-like"/>
    <property type="match status" value="1"/>
</dbReference>
<dbReference type="InterPro" id="IPR009057">
    <property type="entry name" value="Homeodomain-like_sf"/>
</dbReference>
<feature type="DNA-binding region" description="H-T-H motif" evidence="4">
    <location>
        <begin position="37"/>
        <end position="56"/>
    </location>
</feature>
<sequence>MSTRDSGRDTARRRETRARIVEAAMDQFGRNGIDATSVEQLCEAAGFSRGAFYSNFDSKDDVCEEVARYVATECVEACHDILGSASVGTDIVELLGRLFGVAAFSEERHNAIIELQIRARRDTELAARLEAVRADQWPLMLEAAERGATLAGLRFTVGVEESLRILEALYFSPIGEGANASLVTAAAAALLTRIEP</sequence>